<organism evidence="1 2">
    <name type="scientific">Phaeobacter gallaeciensis</name>
    <dbReference type="NCBI Taxonomy" id="60890"/>
    <lineage>
        <taxon>Bacteria</taxon>
        <taxon>Pseudomonadati</taxon>
        <taxon>Pseudomonadota</taxon>
        <taxon>Alphaproteobacteria</taxon>
        <taxon>Rhodobacterales</taxon>
        <taxon>Roseobacteraceae</taxon>
        <taxon>Phaeobacter</taxon>
    </lineage>
</organism>
<evidence type="ECO:0000313" key="2">
    <source>
        <dbReference type="Proteomes" id="UP000252706"/>
    </source>
</evidence>
<comment type="caution">
    <text evidence="1">The sequence shown here is derived from an EMBL/GenBank/DDBJ whole genome shotgun (WGS) entry which is preliminary data.</text>
</comment>
<name>A0A366X465_9RHOB</name>
<dbReference type="Proteomes" id="UP000252706">
    <property type="component" value="Unassembled WGS sequence"/>
</dbReference>
<dbReference type="AlphaFoldDB" id="A0A366X465"/>
<evidence type="ECO:0000313" key="1">
    <source>
        <dbReference type="EMBL" id="RBW58441.1"/>
    </source>
</evidence>
<protein>
    <submittedName>
        <fullName evidence="1">Uncharacterized protein</fullName>
    </submittedName>
</protein>
<reference evidence="1 2" key="1">
    <citation type="submission" date="2018-07" db="EMBL/GenBank/DDBJ databases">
        <title>Modular assembly of carbohydrate-degrading microbial communities in the ocean.</title>
        <authorList>
            <person name="Enke T.N."/>
            <person name="Datta M.S."/>
            <person name="Schwartzman J.A."/>
            <person name="Cermak N."/>
            <person name="Schmitz D.A."/>
            <person name="Barrere J."/>
            <person name="Cordero O.X."/>
        </authorList>
    </citation>
    <scope>NUCLEOTIDE SEQUENCE [LARGE SCALE GENOMIC DNA]</scope>
    <source>
        <strain evidence="1 2">C3M10</strain>
    </source>
</reference>
<dbReference type="RefSeq" id="WP_113822478.1">
    <property type="nucleotide sequence ID" value="NZ_QOCE01000013.1"/>
</dbReference>
<sequence length="138" mass="15464">MIQFTQIEQSRVHLALCRALGVTDDPKNTEERARHNYAHWASHDPIMLREAGLLATALTDHAQRADFCFRMSELAAAADHLEMAQCAGELMGAVHIGRGVWSTAPKKNAPRVSVPTTLFRAYLEEWACHLPFDEDHSI</sequence>
<accession>A0A366X465</accession>
<proteinExistence type="predicted"/>
<dbReference type="EMBL" id="QOCE01000013">
    <property type="protein sequence ID" value="RBW58441.1"/>
    <property type="molecule type" value="Genomic_DNA"/>
</dbReference>
<gene>
    <name evidence="1" type="ORF">DS909_05605</name>
</gene>